<dbReference type="InterPro" id="IPR002139">
    <property type="entry name" value="Ribo/fructo_kinase"/>
</dbReference>
<sequence length="160" mass="17130">MRLNHKYTTDVLCVGAGTYDLVYSVDHHPEPDEKIRASSFAGCGGGPAANAAVTVSRLGLQSASFQSSFEEQGLTVSPFNKPADIYVINTCAVTAKAAAQSRQLIRRAQRTNPQAKIVVTGCYAQITPEKIKEIETSPILKGGATLFFTTLTLVRLPKAS</sequence>
<feature type="domain" description="MTTase N-terminal" evidence="3">
    <location>
        <begin position="38"/>
        <end position="160"/>
    </location>
</feature>
<dbReference type="InterPro" id="IPR029056">
    <property type="entry name" value="Ribokinase-like"/>
</dbReference>
<name>X1CIY7_9ZZZZ</name>
<dbReference type="InterPro" id="IPR013848">
    <property type="entry name" value="Methylthiotransferase_N"/>
</dbReference>
<dbReference type="GO" id="GO:0016301">
    <property type="term" value="F:kinase activity"/>
    <property type="evidence" value="ECO:0007669"/>
    <property type="project" value="UniProtKB-KW"/>
</dbReference>
<dbReference type="InterPro" id="IPR052562">
    <property type="entry name" value="Ketohexokinase-related"/>
</dbReference>
<dbReference type="InterPro" id="IPR038135">
    <property type="entry name" value="Methylthiotransferase_N_sf"/>
</dbReference>
<dbReference type="EMBL" id="BART01032193">
    <property type="protein sequence ID" value="GAH08321.1"/>
    <property type="molecule type" value="Genomic_DNA"/>
</dbReference>
<dbReference type="GO" id="GO:0035596">
    <property type="term" value="F:methylthiotransferase activity"/>
    <property type="evidence" value="ECO:0007669"/>
    <property type="project" value="InterPro"/>
</dbReference>
<accession>X1CIY7</accession>
<comment type="caution">
    <text evidence="4">The sequence shown here is derived from an EMBL/GenBank/DDBJ whole genome shotgun (WGS) entry which is preliminary data.</text>
</comment>
<proteinExistence type="predicted"/>
<dbReference type="PRINTS" id="PR00990">
    <property type="entry name" value="RIBOKINASE"/>
</dbReference>
<evidence type="ECO:0000256" key="1">
    <source>
        <dbReference type="ARBA" id="ARBA00022679"/>
    </source>
</evidence>
<dbReference type="Gene3D" id="3.40.50.12160">
    <property type="entry name" value="Methylthiotransferase, N-terminal domain"/>
    <property type="match status" value="1"/>
</dbReference>
<dbReference type="PANTHER" id="PTHR42774:SF3">
    <property type="entry name" value="KETOHEXOKINASE"/>
    <property type="match status" value="1"/>
</dbReference>
<dbReference type="Gene3D" id="3.40.1190.20">
    <property type="match status" value="1"/>
</dbReference>
<organism evidence="4">
    <name type="scientific">marine sediment metagenome</name>
    <dbReference type="NCBI Taxonomy" id="412755"/>
    <lineage>
        <taxon>unclassified sequences</taxon>
        <taxon>metagenomes</taxon>
        <taxon>ecological metagenomes</taxon>
    </lineage>
</organism>
<dbReference type="GO" id="GO:0051539">
    <property type="term" value="F:4 iron, 4 sulfur cluster binding"/>
    <property type="evidence" value="ECO:0007669"/>
    <property type="project" value="UniProtKB-KW"/>
</dbReference>
<dbReference type="GO" id="GO:0046872">
    <property type="term" value="F:metal ion binding"/>
    <property type="evidence" value="ECO:0007669"/>
    <property type="project" value="UniProtKB-KW"/>
</dbReference>
<evidence type="ECO:0000256" key="2">
    <source>
        <dbReference type="ARBA" id="ARBA00022777"/>
    </source>
</evidence>
<keyword evidence="2" id="KW-0418">Kinase</keyword>
<protein>
    <recommendedName>
        <fullName evidence="3">MTTase N-terminal domain-containing protein</fullName>
    </recommendedName>
</protein>
<evidence type="ECO:0000259" key="3">
    <source>
        <dbReference type="PROSITE" id="PS51449"/>
    </source>
</evidence>
<evidence type="ECO:0000313" key="4">
    <source>
        <dbReference type="EMBL" id="GAH08321.1"/>
    </source>
</evidence>
<keyword evidence="1" id="KW-0808">Transferase</keyword>
<dbReference type="PROSITE" id="PS51449">
    <property type="entry name" value="MTTASE_N"/>
    <property type="match status" value="1"/>
</dbReference>
<dbReference type="Pfam" id="PF00919">
    <property type="entry name" value="UPF0004"/>
    <property type="match status" value="1"/>
</dbReference>
<dbReference type="SUPFAM" id="SSF53613">
    <property type="entry name" value="Ribokinase-like"/>
    <property type="match status" value="1"/>
</dbReference>
<dbReference type="AlphaFoldDB" id="X1CIY7"/>
<reference evidence="4" key="1">
    <citation type="journal article" date="2014" name="Front. Microbiol.">
        <title>High frequency of phylogenetically diverse reductive dehalogenase-homologous genes in deep subseafloor sedimentary metagenomes.</title>
        <authorList>
            <person name="Kawai M."/>
            <person name="Futagami T."/>
            <person name="Toyoda A."/>
            <person name="Takaki Y."/>
            <person name="Nishi S."/>
            <person name="Hori S."/>
            <person name="Arai W."/>
            <person name="Tsubouchi T."/>
            <person name="Morono Y."/>
            <person name="Uchiyama I."/>
            <person name="Ito T."/>
            <person name="Fujiyama A."/>
            <person name="Inagaki F."/>
            <person name="Takami H."/>
        </authorList>
    </citation>
    <scope>NUCLEOTIDE SEQUENCE</scope>
    <source>
        <strain evidence="4">Expedition CK06-06</strain>
    </source>
</reference>
<gene>
    <name evidence="4" type="ORF">S01H4_55714</name>
</gene>
<dbReference type="PANTHER" id="PTHR42774">
    <property type="entry name" value="PHOSPHOTRANSFERASE SYSTEM TRANSPORT PROTEIN"/>
    <property type="match status" value="1"/>
</dbReference>